<evidence type="ECO:0000313" key="2">
    <source>
        <dbReference type="EMBL" id="KAJ8398803.1"/>
    </source>
</evidence>
<keyword evidence="3" id="KW-1185">Reference proteome</keyword>
<accession>A0AAD7WJ77</accession>
<reference evidence="2" key="1">
    <citation type="journal article" date="2023" name="Science">
        <title>Genome structures resolve the early diversification of teleost fishes.</title>
        <authorList>
            <person name="Parey E."/>
            <person name="Louis A."/>
            <person name="Montfort J."/>
            <person name="Bouchez O."/>
            <person name="Roques C."/>
            <person name="Iampietro C."/>
            <person name="Lluch J."/>
            <person name="Castinel A."/>
            <person name="Donnadieu C."/>
            <person name="Desvignes T."/>
            <person name="Floi Bucao C."/>
            <person name="Jouanno E."/>
            <person name="Wen M."/>
            <person name="Mejri S."/>
            <person name="Dirks R."/>
            <person name="Jansen H."/>
            <person name="Henkel C."/>
            <person name="Chen W.J."/>
            <person name="Zahm M."/>
            <person name="Cabau C."/>
            <person name="Klopp C."/>
            <person name="Thompson A.W."/>
            <person name="Robinson-Rechavi M."/>
            <person name="Braasch I."/>
            <person name="Lecointre G."/>
            <person name="Bobe J."/>
            <person name="Postlethwait J.H."/>
            <person name="Berthelot C."/>
            <person name="Roest Crollius H."/>
            <person name="Guiguen Y."/>
        </authorList>
    </citation>
    <scope>NUCLEOTIDE SEQUENCE</scope>
    <source>
        <strain evidence="2">NC1722</strain>
    </source>
</reference>
<keyword evidence="1" id="KW-0732">Signal</keyword>
<evidence type="ECO:0000313" key="3">
    <source>
        <dbReference type="Proteomes" id="UP001221898"/>
    </source>
</evidence>
<evidence type="ECO:0000256" key="1">
    <source>
        <dbReference type="SAM" id="SignalP"/>
    </source>
</evidence>
<evidence type="ECO:0008006" key="4">
    <source>
        <dbReference type="Google" id="ProtNLM"/>
    </source>
</evidence>
<feature type="signal peptide" evidence="1">
    <location>
        <begin position="1"/>
        <end position="17"/>
    </location>
</feature>
<dbReference type="AlphaFoldDB" id="A0AAD7WJ77"/>
<gene>
    <name evidence="2" type="ORF">AAFF_G00420000</name>
</gene>
<sequence>MALSVLHWIELCVPLLALEDAPFSEDEEMEGARQPLNTFDRCDPNFLSRCGHILFQGQRSELRRLQSGVSQQRHGNRAIRNGFGEETNEIVACGRIGINGQFHRGGLHACEMT</sequence>
<name>A0AAD7WJ77_9TELE</name>
<dbReference type="Proteomes" id="UP001221898">
    <property type="component" value="Unassembled WGS sequence"/>
</dbReference>
<feature type="chain" id="PRO_5042084302" description="Secreted protein" evidence="1">
    <location>
        <begin position="18"/>
        <end position="113"/>
    </location>
</feature>
<comment type="caution">
    <text evidence="2">The sequence shown here is derived from an EMBL/GenBank/DDBJ whole genome shotgun (WGS) entry which is preliminary data.</text>
</comment>
<proteinExistence type="predicted"/>
<protein>
    <recommendedName>
        <fullName evidence="4">Secreted protein</fullName>
    </recommendedName>
</protein>
<organism evidence="2 3">
    <name type="scientific">Aldrovandia affinis</name>
    <dbReference type="NCBI Taxonomy" id="143900"/>
    <lineage>
        <taxon>Eukaryota</taxon>
        <taxon>Metazoa</taxon>
        <taxon>Chordata</taxon>
        <taxon>Craniata</taxon>
        <taxon>Vertebrata</taxon>
        <taxon>Euteleostomi</taxon>
        <taxon>Actinopterygii</taxon>
        <taxon>Neopterygii</taxon>
        <taxon>Teleostei</taxon>
        <taxon>Notacanthiformes</taxon>
        <taxon>Halosauridae</taxon>
        <taxon>Aldrovandia</taxon>
    </lineage>
</organism>
<dbReference type="EMBL" id="JAINUG010000088">
    <property type="protein sequence ID" value="KAJ8398803.1"/>
    <property type="molecule type" value="Genomic_DNA"/>
</dbReference>